<evidence type="ECO:0000256" key="3">
    <source>
        <dbReference type="ARBA" id="ARBA00010136"/>
    </source>
</evidence>
<evidence type="ECO:0000256" key="4">
    <source>
        <dbReference type="ARBA" id="ARBA00012564"/>
    </source>
</evidence>
<keyword evidence="7" id="KW-0479">Metal-binding</keyword>
<reference evidence="15 16" key="1">
    <citation type="submission" date="2015-01" db="EMBL/GenBank/DDBJ databases">
        <title>Enhanced salinomycin production by adjusting the supply of polyketide extender units in Streptomyce albus DSM 41398.</title>
        <authorList>
            <person name="Lu C."/>
        </authorList>
    </citation>
    <scope>NUCLEOTIDE SEQUENCE [LARGE SCALE GENOMIC DNA]</scope>
    <source>
        <strain evidence="16">ATCC 21838 / DSM 41398 / FERM P-419 / JCM 4703 / NBRC 107858</strain>
    </source>
</reference>
<dbReference type="GO" id="GO:0008237">
    <property type="term" value="F:metallopeptidase activity"/>
    <property type="evidence" value="ECO:0007669"/>
    <property type="project" value="UniProtKB-KW"/>
</dbReference>
<evidence type="ECO:0000256" key="1">
    <source>
        <dbReference type="ARBA" id="ARBA00000098"/>
    </source>
</evidence>
<organism evidence="15 16">
    <name type="scientific">Streptomyces albus (strain ATCC 21838 / DSM 41398 / FERM P-419 / JCM 4703 / NBRC 107858)</name>
    <dbReference type="NCBI Taxonomy" id="1081613"/>
    <lineage>
        <taxon>Bacteria</taxon>
        <taxon>Bacillati</taxon>
        <taxon>Actinomycetota</taxon>
        <taxon>Actinomycetes</taxon>
        <taxon>Kitasatosporales</taxon>
        <taxon>Streptomycetaceae</taxon>
        <taxon>Streptomyces</taxon>
    </lineage>
</organism>
<evidence type="ECO:0000256" key="8">
    <source>
        <dbReference type="ARBA" id="ARBA00022801"/>
    </source>
</evidence>
<dbReference type="Pfam" id="PF01433">
    <property type="entry name" value="Peptidase_M1"/>
    <property type="match status" value="1"/>
</dbReference>
<dbReference type="Proteomes" id="UP000031523">
    <property type="component" value="Chromosome"/>
</dbReference>
<dbReference type="EC" id="3.4.11.2" evidence="4"/>
<evidence type="ECO:0000256" key="7">
    <source>
        <dbReference type="ARBA" id="ARBA00022723"/>
    </source>
</evidence>
<evidence type="ECO:0000256" key="11">
    <source>
        <dbReference type="ARBA" id="ARBA00029811"/>
    </source>
</evidence>
<evidence type="ECO:0000256" key="9">
    <source>
        <dbReference type="ARBA" id="ARBA00022833"/>
    </source>
</evidence>
<evidence type="ECO:0000256" key="2">
    <source>
        <dbReference type="ARBA" id="ARBA00001947"/>
    </source>
</evidence>
<comment type="catalytic activity">
    <reaction evidence="1">
        <text>Release of an N-terminal amino acid, Xaa-|-Yaa- from a peptide, amide or arylamide. Xaa is preferably Ala, but may be most amino acids including Pro (slow action). When a terminal hydrophobic residue is followed by a prolyl residue, the two may be released as an intact Xaa-Pro dipeptide.</text>
        <dbReference type="EC" id="3.4.11.2"/>
    </reaction>
</comment>
<gene>
    <name evidence="15" type="ORF">SLNWT_4184</name>
</gene>
<evidence type="ECO:0000256" key="6">
    <source>
        <dbReference type="ARBA" id="ARBA00022670"/>
    </source>
</evidence>
<evidence type="ECO:0000313" key="16">
    <source>
        <dbReference type="Proteomes" id="UP000031523"/>
    </source>
</evidence>
<dbReference type="GO" id="GO:0008270">
    <property type="term" value="F:zinc ion binding"/>
    <property type="evidence" value="ECO:0007669"/>
    <property type="project" value="InterPro"/>
</dbReference>
<dbReference type="SUPFAM" id="SSF63737">
    <property type="entry name" value="Leukotriene A4 hydrolase N-terminal domain"/>
    <property type="match status" value="1"/>
</dbReference>
<feature type="domain" description="Peptidase M1 membrane alanine aminopeptidase" evidence="14">
    <location>
        <begin position="367"/>
        <end position="517"/>
    </location>
</feature>
<proteinExistence type="inferred from homology"/>
<dbReference type="GO" id="GO:0006508">
    <property type="term" value="P:proteolysis"/>
    <property type="evidence" value="ECO:0007669"/>
    <property type="project" value="UniProtKB-KW"/>
</dbReference>
<dbReference type="GO" id="GO:0016285">
    <property type="term" value="F:alanyl aminopeptidase activity"/>
    <property type="evidence" value="ECO:0007669"/>
    <property type="project" value="UniProtKB-EC"/>
</dbReference>
<sequence length="527" mass="57341">MAPGGARPSPACPPRGAARPHPAYDHQVHISHPAPPGPRPPRGRRPHRRTAASAALLLLAGVLGGCGGRSHGEEAPARPGAAGVGDPYFPQAGNGGFDVRHYALRLGYTPRTERLTGTAVLTARAEQALSSFHLDLRGLRVSEVEVNGARARSSRRGQELLVRPARPLPAGREFTTRVRYAGRPLTLTQRDGSQEGWVRTEDGAVALGEPVGGMTWFPGSHHPSDKASYDIRVTVPKGLTAVASGELRGRRTVGDRTTFRWRSREPVASYAATVAVGRFRLSSSVLPGRGGKGGGGLPVWNAVDPVTGEAGRASMEALPKVMKWAERNFGSYPFSSAGGIVEREGDADYALETQTRPFYPGPPDEVLLVHEVAHQWYGNSVSPKTWRDMWLNESFATYAEWLWQEDNGGPSAQESFEAVHDGSYFETPDEALNLWKFPPARPPGPDRLSDAPSYEGGAMVLHRIRTVLGDRLFRELLTGWPAAHRHGNADTRDFTSYVEKLGGPEHRSALRRVWKDWLYGSGKPELP</sequence>
<keyword evidence="9" id="KW-0862">Zinc</keyword>
<accession>A0A0B5EYV3</accession>
<evidence type="ECO:0000256" key="10">
    <source>
        <dbReference type="ARBA" id="ARBA00023049"/>
    </source>
</evidence>
<dbReference type="KEGG" id="sals:SLNWT_4184"/>
<feature type="region of interest" description="Disordered" evidence="13">
    <location>
        <begin position="1"/>
        <end position="49"/>
    </location>
</feature>
<dbReference type="InterPro" id="IPR042097">
    <property type="entry name" value="Aminopeptidase_N-like_N_sf"/>
</dbReference>
<evidence type="ECO:0000259" key="14">
    <source>
        <dbReference type="Pfam" id="PF01433"/>
    </source>
</evidence>
<keyword evidence="10" id="KW-0482">Metalloprotease</keyword>
<evidence type="ECO:0000256" key="5">
    <source>
        <dbReference type="ARBA" id="ARBA00015611"/>
    </source>
</evidence>
<dbReference type="Gene3D" id="2.60.40.1730">
    <property type="entry name" value="tricorn interacting facor f3 domain"/>
    <property type="match status" value="1"/>
</dbReference>
<keyword evidence="8" id="KW-0378">Hydrolase</keyword>
<comment type="similarity">
    <text evidence="3">Belongs to the peptidase M1 family.</text>
</comment>
<dbReference type="Gene3D" id="1.10.390.10">
    <property type="entry name" value="Neutral Protease Domain 2"/>
    <property type="match status" value="1"/>
</dbReference>
<name>A0A0B5EYV3_STRA4</name>
<keyword evidence="16" id="KW-1185">Reference proteome</keyword>
<dbReference type="InterPro" id="IPR050344">
    <property type="entry name" value="Peptidase_M1_aminopeptidases"/>
</dbReference>
<dbReference type="AlphaFoldDB" id="A0A0B5EYV3"/>
<keyword evidence="6" id="KW-0645">Protease</keyword>
<dbReference type="SUPFAM" id="SSF55486">
    <property type="entry name" value="Metalloproteases ('zincins'), catalytic domain"/>
    <property type="match status" value="1"/>
</dbReference>
<dbReference type="InterPro" id="IPR014782">
    <property type="entry name" value="Peptidase_M1_dom"/>
</dbReference>
<dbReference type="PANTHER" id="PTHR11533:SF297">
    <property type="entry name" value="AMINOPEPTIDASE N"/>
    <property type="match status" value="1"/>
</dbReference>
<dbReference type="InterPro" id="IPR001930">
    <property type="entry name" value="Peptidase_M1"/>
</dbReference>
<evidence type="ECO:0000313" key="15">
    <source>
        <dbReference type="EMBL" id="AJE84560.1"/>
    </source>
</evidence>
<dbReference type="InterPro" id="IPR027268">
    <property type="entry name" value="Peptidase_M4/M1_CTD_sf"/>
</dbReference>
<dbReference type="EMBL" id="CP010519">
    <property type="protein sequence ID" value="AJE84560.1"/>
    <property type="molecule type" value="Genomic_DNA"/>
</dbReference>
<protein>
    <recommendedName>
        <fullName evidence="5">Aminopeptidase N</fullName>
        <ecNumber evidence="4">3.4.11.2</ecNumber>
    </recommendedName>
    <alternativeName>
        <fullName evidence="11">Alanine aminopeptidase</fullName>
    </alternativeName>
    <alternativeName>
        <fullName evidence="12">Lysyl aminopeptidase</fullName>
    </alternativeName>
</protein>
<dbReference type="CDD" id="cd09603">
    <property type="entry name" value="M1_APN_like"/>
    <property type="match status" value="1"/>
</dbReference>
<evidence type="ECO:0000256" key="12">
    <source>
        <dbReference type="ARBA" id="ARBA00031533"/>
    </source>
</evidence>
<evidence type="ECO:0000256" key="13">
    <source>
        <dbReference type="SAM" id="MobiDB-lite"/>
    </source>
</evidence>
<dbReference type="PRINTS" id="PR00756">
    <property type="entry name" value="ALADIPTASE"/>
</dbReference>
<dbReference type="PANTHER" id="PTHR11533">
    <property type="entry name" value="PROTEASE M1 ZINC METALLOPROTEASE"/>
    <property type="match status" value="1"/>
</dbReference>
<comment type="cofactor">
    <cofactor evidence="2">
        <name>Zn(2+)</name>
        <dbReference type="ChEBI" id="CHEBI:29105"/>
    </cofactor>
</comment>